<sequence length="72" mass="8310">MDAGIGYLRGKESAYKVGILYLTFPVKSGNMDTARVSVHRYIINKRRLMIIQQRENRTFRIALLIAIAVIER</sequence>
<accession>A0A2A2TGR8</accession>
<proteinExistence type="predicted"/>
<gene>
    <name evidence="1" type="ORF">CK510_16710</name>
</gene>
<name>A0A2A2TGR8_9CYAN</name>
<protein>
    <submittedName>
        <fullName evidence="1">Uncharacterized protein</fullName>
    </submittedName>
</protein>
<dbReference type="AlphaFoldDB" id="A0A2A2TGR8"/>
<evidence type="ECO:0000313" key="2">
    <source>
        <dbReference type="Proteomes" id="UP000218238"/>
    </source>
</evidence>
<evidence type="ECO:0000313" key="1">
    <source>
        <dbReference type="EMBL" id="PAX52923.1"/>
    </source>
</evidence>
<dbReference type="Proteomes" id="UP000218238">
    <property type="component" value="Unassembled WGS sequence"/>
</dbReference>
<reference evidence="1 2" key="1">
    <citation type="submission" date="2017-08" db="EMBL/GenBank/DDBJ databases">
        <title>Draft genome sequence of filamentous cyanobacterium Calothrix elsteri CCALA 953.</title>
        <authorList>
            <person name="Gagunashvili A.N."/>
            <person name="Elster J."/>
            <person name="Andresson O.S."/>
        </authorList>
    </citation>
    <scope>NUCLEOTIDE SEQUENCE [LARGE SCALE GENOMIC DNA]</scope>
    <source>
        <strain evidence="1 2">CCALA 953</strain>
    </source>
</reference>
<keyword evidence="2" id="KW-1185">Reference proteome</keyword>
<dbReference type="EMBL" id="NTFS01000187">
    <property type="protein sequence ID" value="PAX52923.1"/>
    <property type="molecule type" value="Genomic_DNA"/>
</dbReference>
<comment type="caution">
    <text evidence="1">The sequence shown here is derived from an EMBL/GenBank/DDBJ whole genome shotgun (WGS) entry which is preliminary data.</text>
</comment>
<organism evidence="1 2">
    <name type="scientific">Brunnivagina elsteri CCALA 953</name>
    <dbReference type="NCBI Taxonomy" id="987040"/>
    <lineage>
        <taxon>Bacteria</taxon>
        <taxon>Bacillati</taxon>
        <taxon>Cyanobacteriota</taxon>
        <taxon>Cyanophyceae</taxon>
        <taxon>Nostocales</taxon>
        <taxon>Calotrichaceae</taxon>
        <taxon>Brunnivagina</taxon>
    </lineage>
</organism>